<reference evidence="1" key="3">
    <citation type="submission" date="2020-06" db="EMBL/GenBank/DDBJ databases">
        <title>Helianthus annuus Genome sequencing and assembly Release 2.</title>
        <authorList>
            <person name="Gouzy J."/>
            <person name="Langlade N."/>
            <person name="Munos S."/>
        </authorList>
    </citation>
    <scope>NUCLEOTIDE SEQUENCE</scope>
    <source>
        <tissue evidence="1">Leaves</tissue>
    </source>
</reference>
<organism evidence="2 3">
    <name type="scientific">Helianthus annuus</name>
    <name type="common">Common sunflower</name>
    <dbReference type="NCBI Taxonomy" id="4232"/>
    <lineage>
        <taxon>Eukaryota</taxon>
        <taxon>Viridiplantae</taxon>
        <taxon>Streptophyta</taxon>
        <taxon>Embryophyta</taxon>
        <taxon>Tracheophyta</taxon>
        <taxon>Spermatophyta</taxon>
        <taxon>Magnoliopsida</taxon>
        <taxon>eudicotyledons</taxon>
        <taxon>Gunneridae</taxon>
        <taxon>Pentapetalae</taxon>
        <taxon>asterids</taxon>
        <taxon>campanulids</taxon>
        <taxon>Asterales</taxon>
        <taxon>Asteraceae</taxon>
        <taxon>Asteroideae</taxon>
        <taxon>Heliantheae alliance</taxon>
        <taxon>Heliantheae</taxon>
        <taxon>Helianthus</taxon>
    </lineage>
</organism>
<dbReference type="STRING" id="4232.A0A251S770"/>
<dbReference type="EMBL" id="CM007904">
    <property type="protein sequence ID" value="OTF94518.1"/>
    <property type="molecule type" value="Genomic_DNA"/>
</dbReference>
<protein>
    <submittedName>
        <fullName evidence="1 2">Isopropylmalate dehydrogenase-like domain-containing protein</fullName>
    </submittedName>
</protein>
<accession>A0A251S770</accession>
<dbReference type="Proteomes" id="UP000215914">
    <property type="component" value="Chromosome 15"/>
</dbReference>
<dbReference type="Gramene" id="mRNA:HanXRQr2_Chr15g0683481">
    <property type="protein sequence ID" value="mRNA:HanXRQr2_Chr15g0683481"/>
    <property type="gene ID" value="HanXRQr2_Chr15g0683481"/>
</dbReference>
<name>A0A251S770_HELAN</name>
<dbReference type="Gene3D" id="3.40.718.10">
    <property type="entry name" value="Isopropylmalate Dehydrogenase"/>
    <property type="match status" value="1"/>
</dbReference>
<dbReference type="AlphaFoldDB" id="A0A251S770"/>
<dbReference type="InParanoid" id="A0A251S770"/>
<keyword evidence="3" id="KW-1185">Reference proteome</keyword>
<evidence type="ECO:0000313" key="1">
    <source>
        <dbReference type="EMBL" id="KAF5763703.1"/>
    </source>
</evidence>
<reference evidence="2" key="2">
    <citation type="submission" date="2017-02" db="EMBL/GenBank/DDBJ databases">
        <title>Sunflower complete genome.</title>
        <authorList>
            <person name="Langlade N."/>
            <person name="Munos S."/>
        </authorList>
    </citation>
    <scope>NUCLEOTIDE SEQUENCE [LARGE SCALE GENOMIC DNA]</scope>
    <source>
        <tissue evidence="2">Leaves</tissue>
    </source>
</reference>
<reference evidence="1 3" key="1">
    <citation type="journal article" date="2017" name="Nature">
        <title>The sunflower genome provides insights into oil metabolism, flowering and Asterid evolution.</title>
        <authorList>
            <person name="Badouin H."/>
            <person name="Gouzy J."/>
            <person name="Grassa C.J."/>
            <person name="Murat F."/>
            <person name="Staton S.E."/>
            <person name="Cottret L."/>
            <person name="Lelandais-Briere C."/>
            <person name="Owens G.L."/>
            <person name="Carrere S."/>
            <person name="Mayjonade B."/>
            <person name="Legrand L."/>
            <person name="Gill N."/>
            <person name="Kane N.C."/>
            <person name="Bowers J.E."/>
            <person name="Hubner S."/>
            <person name="Bellec A."/>
            <person name="Berard A."/>
            <person name="Berges H."/>
            <person name="Blanchet N."/>
            <person name="Boniface M.C."/>
            <person name="Brunel D."/>
            <person name="Catrice O."/>
            <person name="Chaidir N."/>
            <person name="Claudel C."/>
            <person name="Donnadieu C."/>
            <person name="Faraut T."/>
            <person name="Fievet G."/>
            <person name="Helmstetter N."/>
            <person name="King M."/>
            <person name="Knapp S.J."/>
            <person name="Lai Z."/>
            <person name="Le Paslier M.C."/>
            <person name="Lippi Y."/>
            <person name="Lorenzon L."/>
            <person name="Mandel J.R."/>
            <person name="Marage G."/>
            <person name="Marchand G."/>
            <person name="Marquand E."/>
            <person name="Bret-Mestries E."/>
            <person name="Morien E."/>
            <person name="Nambeesan S."/>
            <person name="Nguyen T."/>
            <person name="Pegot-Espagnet P."/>
            <person name="Pouilly N."/>
            <person name="Raftis F."/>
            <person name="Sallet E."/>
            <person name="Schiex T."/>
            <person name="Thomas J."/>
            <person name="Vandecasteele C."/>
            <person name="Vares D."/>
            <person name="Vear F."/>
            <person name="Vautrin S."/>
            <person name="Crespi M."/>
            <person name="Mangin B."/>
            <person name="Burke J.M."/>
            <person name="Salse J."/>
            <person name="Munos S."/>
            <person name="Vincourt P."/>
            <person name="Rieseberg L.H."/>
            <person name="Langlade N.B."/>
        </authorList>
    </citation>
    <scope>NUCLEOTIDE SEQUENCE [LARGE SCALE GENOMIC DNA]</scope>
    <source>
        <strain evidence="3">cv. SF193</strain>
        <tissue evidence="1">Leaves</tissue>
    </source>
</reference>
<sequence length="247" mass="27789">MRFSFYPNQVDRIARTAFETARKCSRKLCSVDKTNVIEAREKFLSLKKGTKSDIAIVLEEDLHNARASFEQARFNLIRCTLRLSKQQNCPNPQVFIKYADDMLDQGIKLASTTLARLRQGLAKAGKGSVYDELLKKWKLQECFKESAPPNDKDSTSATAKVCQSQSLPKVNICLKIKPADPKVYQSDPLLMKTKSEEATVCYGLTDVKDQQMIFNRCCSTEVNNVPVLRLVADVRSLLGCLIVVKVC</sequence>
<dbReference type="SUPFAM" id="SSF53659">
    <property type="entry name" value="Isocitrate/Isopropylmalate dehydrogenase-like"/>
    <property type="match status" value="1"/>
</dbReference>
<evidence type="ECO:0000313" key="2">
    <source>
        <dbReference type="EMBL" id="OTF94518.1"/>
    </source>
</evidence>
<gene>
    <name evidence="2" type="ORF">HannXRQ_Chr15g0472971</name>
    <name evidence="1" type="ORF">HanXRQr2_Chr15g0683481</name>
</gene>
<evidence type="ECO:0000313" key="3">
    <source>
        <dbReference type="Proteomes" id="UP000215914"/>
    </source>
</evidence>
<proteinExistence type="predicted"/>
<dbReference type="EMBL" id="MNCJ02000330">
    <property type="protein sequence ID" value="KAF5763703.1"/>
    <property type="molecule type" value="Genomic_DNA"/>
</dbReference>